<dbReference type="PANTHER" id="PTHR33332">
    <property type="entry name" value="REVERSE TRANSCRIPTASE DOMAIN-CONTAINING PROTEIN"/>
    <property type="match status" value="1"/>
</dbReference>
<evidence type="ECO:0000313" key="3">
    <source>
        <dbReference type="Proteomes" id="UP001623348"/>
    </source>
</evidence>
<sequence length="421" mass="47856">MRPGELHPRVLRELADEVARPLAIIFEKSWQSGEVPANWKRGNITPIFKKGKKEDPGNYRPVCLTSVPGKIMEQTLLETMLRHMENKEVIGDSQHGFTRGKSCLTNLVAFYDEVTVSVDKGRATAVICLDLCKAFDTVPHNILVSKLERHGFDGWTTRWIRNWLDGRTQTVVVNGSVSKWRTVTSGVPQGSVLGPALFNIFVGDMDSGIECTLSKFANDTKLCGVVDVLEGRAAIWRDLDRLERWACANRMKFNKAKCKVLHVGWRNPKHDYRLGKEWIQSSPEEKDLGILMDEKLNMSWQCALAAQKANRVLGCIKRGVASRSREVILPLCSTLVRPHLEYCVQLWRPQYKRDMELLERVQRRATKLTGGLEHLSCENRLRELGLFSLEKRRLQGDLIVAFQYLKGLPGKMVRDCLCEGV</sequence>
<name>A0ABC9WH10_GRUJA</name>
<proteinExistence type="predicted"/>
<feature type="domain" description="Reverse transcriptase" evidence="1">
    <location>
        <begin position="28"/>
        <end position="292"/>
    </location>
</feature>
<reference evidence="2 3" key="1">
    <citation type="submission" date="2024-06" db="EMBL/GenBank/DDBJ databases">
        <title>The draft genome of Grus japonensis, version 3.</title>
        <authorList>
            <person name="Nabeshima K."/>
            <person name="Suzuki S."/>
            <person name="Onuma M."/>
        </authorList>
    </citation>
    <scope>NUCLEOTIDE SEQUENCE [LARGE SCALE GENOMIC DNA]</scope>
    <source>
        <strain evidence="2 3">451A</strain>
    </source>
</reference>
<dbReference type="SUPFAM" id="SSF56672">
    <property type="entry name" value="DNA/RNA polymerases"/>
    <property type="match status" value="1"/>
</dbReference>
<evidence type="ECO:0000313" key="2">
    <source>
        <dbReference type="EMBL" id="GAB0184769.1"/>
    </source>
</evidence>
<dbReference type="CDD" id="cd01650">
    <property type="entry name" value="RT_nLTR_like"/>
    <property type="match status" value="1"/>
</dbReference>
<evidence type="ECO:0000259" key="1">
    <source>
        <dbReference type="PROSITE" id="PS50878"/>
    </source>
</evidence>
<gene>
    <name evidence="2" type="ORF">GRJ2_000942200</name>
</gene>
<dbReference type="EMBL" id="BAAFJT010000002">
    <property type="protein sequence ID" value="GAB0184769.1"/>
    <property type="molecule type" value="Genomic_DNA"/>
</dbReference>
<dbReference type="PROSITE" id="PS50878">
    <property type="entry name" value="RT_POL"/>
    <property type="match status" value="1"/>
</dbReference>
<protein>
    <submittedName>
        <fullName evidence="2">Mitochondrial enolase superfamily member 1</fullName>
    </submittedName>
</protein>
<dbReference type="Proteomes" id="UP001623348">
    <property type="component" value="Unassembled WGS sequence"/>
</dbReference>
<dbReference type="InterPro" id="IPR000477">
    <property type="entry name" value="RT_dom"/>
</dbReference>
<comment type="caution">
    <text evidence="2">The sequence shown here is derived from an EMBL/GenBank/DDBJ whole genome shotgun (WGS) entry which is preliminary data.</text>
</comment>
<keyword evidence="3" id="KW-1185">Reference proteome</keyword>
<organism evidence="2 3">
    <name type="scientific">Grus japonensis</name>
    <name type="common">Japanese crane</name>
    <name type="synonym">Red-crowned crane</name>
    <dbReference type="NCBI Taxonomy" id="30415"/>
    <lineage>
        <taxon>Eukaryota</taxon>
        <taxon>Metazoa</taxon>
        <taxon>Chordata</taxon>
        <taxon>Craniata</taxon>
        <taxon>Vertebrata</taxon>
        <taxon>Euteleostomi</taxon>
        <taxon>Archelosauria</taxon>
        <taxon>Archosauria</taxon>
        <taxon>Dinosauria</taxon>
        <taxon>Saurischia</taxon>
        <taxon>Theropoda</taxon>
        <taxon>Coelurosauria</taxon>
        <taxon>Aves</taxon>
        <taxon>Neognathae</taxon>
        <taxon>Neoaves</taxon>
        <taxon>Gruiformes</taxon>
        <taxon>Gruidae</taxon>
        <taxon>Grus</taxon>
    </lineage>
</organism>
<dbReference type="Pfam" id="PF00078">
    <property type="entry name" value="RVT_1"/>
    <property type="match status" value="1"/>
</dbReference>
<accession>A0ABC9WH10</accession>
<dbReference type="InterPro" id="IPR043502">
    <property type="entry name" value="DNA/RNA_pol_sf"/>
</dbReference>
<dbReference type="AlphaFoldDB" id="A0ABC9WH10"/>